<dbReference type="Gene3D" id="3.40.50.20">
    <property type="match status" value="2"/>
</dbReference>
<feature type="binding site" evidence="20">
    <location>
        <position position="849"/>
    </location>
    <ligand>
        <name>Mn(2+)</name>
        <dbReference type="ChEBI" id="CHEBI:29035"/>
        <label>3</label>
    </ligand>
</feature>
<feature type="binding site" evidence="20">
    <location>
        <position position="170"/>
    </location>
    <ligand>
        <name>ATP</name>
        <dbReference type="ChEBI" id="CHEBI:30616"/>
        <label>1</label>
    </ligand>
</feature>
<dbReference type="PANTHER" id="PTHR11405">
    <property type="entry name" value="CARBAMOYLTRANSFERASE FAMILY MEMBER"/>
    <property type="match status" value="1"/>
</dbReference>
<keyword evidence="13 20" id="KW-0665">Pyrimidine biosynthesis</keyword>
<feature type="binding site" evidence="20">
    <location>
        <position position="849"/>
    </location>
    <ligand>
        <name>ATP</name>
        <dbReference type="ChEBI" id="CHEBI:30616"/>
        <label>2</label>
    </ligand>
</feature>
<evidence type="ECO:0000256" key="13">
    <source>
        <dbReference type="ARBA" id="ARBA00022975"/>
    </source>
</evidence>
<organism evidence="23 24">
    <name type="scientific">Pannus brasiliensis CCIBt3594</name>
    <dbReference type="NCBI Taxonomy" id="1427578"/>
    <lineage>
        <taxon>Bacteria</taxon>
        <taxon>Bacillati</taxon>
        <taxon>Cyanobacteriota</taxon>
        <taxon>Cyanophyceae</taxon>
        <taxon>Oscillatoriophycideae</taxon>
        <taxon>Chroococcales</taxon>
        <taxon>Microcystaceae</taxon>
        <taxon>Pannus</taxon>
    </lineage>
</organism>
<comment type="cofactor">
    <cofactor evidence="20">
        <name>Mg(2+)</name>
        <dbReference type="ChEBI" id="CHEBI:18420"/>
    </cofactor>
    <cofactor evidence="20">
        <name>Mn(2+)</name>
        <dbReference type="ChEBI" id="CHEBI:29035"/>
    </cofactor>
    <text evidence="20">Binds 4 Mg(2+) or Mn(2+) ions per subunit.</text>
</comment>
<dbReference type="Gene3D" id="3.40.50.1380">
    <property type="entry name" value="Methylglyoxal synthase-like domain"/>
    <property type="match status" value="1"/>
</dbReference>
<feature type="binding site" evidence="20">
    <location>
        <position position="286"/>
    </location>
    <ligand>
        <name>Mn(2+)</name>
        <dbReference type="ChEBI" id="CHEBI:29035"/>
        <label>1</label>
    </ligand>
</feature>
<feature type="binding site" evidence="20">
    <location>
        <position position="849"/>
    </location>
    <ligand>
        <name>Mg(2+)</name>
        <dbReference type="ChEBI" id="CHEBI:18420"/>
        <label>3</label>
    </ligand>
</feature>
<keyword evidence="12" id="KW-0460">Magnesium</keyword>
<dbReference type="SUPFAM" id="SSF48108">
    <property type="entry name" value="Carbamoyl phosphate synthetase, large subunit connection domain"/>
    <property type="match status" value="1"/>
</dbReference>
<evidence type="ECO:0000313" key="23">
    <source>
        <dbReference type="EMBL" id="MEG3439504.1"/>
    </source>
</evidence>
<dbReference type="SMART" id="SM00851">
    <property type="entry name" value="MGS"/>
    <property type="match status" value="1"/>
</dbReference>
<dbReference type="InterPro" id="IPR016185">
    <property type="entry name" value="PreATP-grasp_dom_sf"/>
</dbReference>
<feature type="binding site" evidence="20">
    <location>
        <position position="763"/>
    </location>
    <ligand>
        <name>ATP</name>
        <dbReference type="ChEBI" id="CHEBI:30616"/>
        <label>2</label>
    </ligand>
</feature>
<evidence type="ECO:0000256" key="1">
    <source>
        <dbReference type="ARBA" id="ARBA00001936"/>
    </source>
</evidence>
<feature type="binding site" evidence="20">
    <location>
        <position position="795"/>
    </location>
    <ligand>
        <name>ATP</name>
        <dbReference type="ChEBI" id="CHEBI:30616"/>
        <label>2</label>
    </ligand>
</feature>
<feature type="binding site" evidence="20">
    <location>
        <position position="761"/>
    </location>
    <ligand>
        <name>ATP</name>
        <dbReference type="ChEBI" id="CHEBI:30616"/>
        <label>2</label>
    </ligand>
</feature>
<feature type="binding site" evidence="20">
    <location>
        <position position="244"/>
    </location>
    <ligand>
        <name>ATP</name>
        <dbReference type="ChEBI" id="CHEBI:30616"/>
        <label>1</label>
    </ligand>
</feature>
<dbReference type="Pfam" id="PF02142">
    <property type="entry name" value="MGS"/>
    <property type="match status" value="1"/>
</dbReference>
<dbReference type="Pfam" id="PF25596">
    <property type="entry name" value="CPSase_L_D1"/>
    <property type="match status" value="2"/>
</dbReference>
<dbReference type="PROSITE" id="PS00866">
    <property type="entry name" value="CPSASE_1"/>
    <property type="match status" value="2"/>
</dbReference>
<comment type="catalytic activity">
    <reaction evidence="17 20">
        <text>hydrogencarbonate + L-glutamine + 2 ATP + H2O = carbamoyl phosphate + L-glutamate + 2 ADP + phosphate + 2 H(+)</text>
        <dbReference type="Rhea" id="RHEA:18633"/>
        <dbReference type="ChEBI" id="CHEBI:15377"/>
        <dbReference type="ChEBI" id="CHEBI:15378"/>
        <dbReference type="ChEBI" id="CHEBI:17544"/>
        <dbReference type="ChEBI" id="CHEBI:29985"/>
        <dbReference type="ChEBI" id="CHEBI:30616"/>
        <dbReference type="ChEBI" id="CHEBI:43474"/>
        <dbReference type="ChEBI" id="CHEBI:58228"/>
        <dbReference type="ChEBI" id="CHEBI:58359"/>
        <dbReference type="ChEBI" id="CHEBI:456216"/>
        <dbReference type="EC" id="6.3.5.5"/>
    </reaction>
</comment>
<dbReference type="FunFam" id="3.30.1490.20:FF:000001">
    <property type="entry name" value="Carbamoyl-phosphate synthase large chain"/>
    <property type="match status" value="1"/>
</dbReference>
<dbReference type="InterPro" id="IPR058047">
    <property type="entry name" value="CPSase_preATP-grasp"/>
</dbReference>
<dbReference type="NCBIfam" id="TIGR01369">
    <property type="entry name" value="CPSaseII_lrg"/>
    <property type="match status" value="1"/>
</dbReference>
<evidence type="ECO:0000256" key="9">
    <source>
        <dbReference type="ARBA" id="ARBA00022737"/>
    </source>
</evidence>
<evidence type="ECO:0000256" key="18">
    <source>
        <dbReference type="ARBA" id="ARBA00057223"/>
    </source>
</evidence>
<feature type="binding site" evidence="20">
    <location>
        <position position="286"/>
    </location>
    <ligand>
        <name>ATP</name>
        <dbReference type="ChEBI" id="CHEBI:30616"/>
        <label>1</label>
    </ligand>
</feature>
<reference evidence="23 24" key="1">
    <citation type="submission" date="2024-01" db="EMBL/GenBank/DDBJ databases">
        <title>Genomic insights into the taxonomy and metabolism of the cyanobacterium Pannus brasiliensis CCIBt3594.</title>
        <authorList>
            <person name="Machado M."/>
            <person name="Botero N.B."/>
            <person name="Andreote A.P.D."/>
            <person name="Feitosa A.M.T."/>
            <person name="Popin R."/>
            <person name="Sivonen K."/>
            <person name="Fiore M.F."/>
        </authorList>
    </citation>
    <scope>NUCLEOTIDE SEQUENCE [LARGE SCALE GENOMIC DNA]</scope>
    <source>
        <strain evidence="23 24">CCIBt3594</strain>
    </source>
</reference>
<feature type="binding site" evidence="20">
    <location>
        <position position="286"/>
    </location>
    <ligand>
        <name>Mg(2+)</name>
        <dbReference type="ChEBI" id="CHEBI:18420"/>
        <label>1</label>
    </ligand>
</feature>
<gene>
    <name evidence="20 23" type="primary">carB</name>
    <name evidence="23" type="ORF">V0288_20420</name>
</gene>
<dbReference type="Gene3D" id="1.10.1030.10">
    <property type="entry name" value="Carbamoyl-phosphate synthetase, large subunit oligomerisation domain"/>
    <property type="match status" value="1"/>
</dbReference>
<proteinExistence type="inferred from homology"/>
<feature type="binding site" evidence="20">
    <location>
        <position position="797"/>
    </location>
    <ligand>
        <name>ATP</name>
        <dbReference type="ChEBI" id="CHEBI:30616"/>
        <label>2</label>
    </ligand>
</feature>
<comment type="pathway">
    <text evidence="2 20">Pyrimidine metabolism; UMP biosynthesis via de novo pathway; (S)-dihydroorotate from bicarbonate: step 1/3.</text>
</comment>
<feature type="binding site" evidence="20">
    <location>
        <position position="722"/>
    </location>
    <ligand>
        <name>ATP</name>
        <dbReference type="ChEBI" id="CHEBI:30616"/>
        <label>2</label>
    </ligand>
</feature>
<dbReference type="Proteomes" id="UP001328733">
    <property type="component" value="Unassembled WGS sequence"/>
</dbReference>
<dbReference type="NCBIfam" id="NF009455">
    <property type="entry name" value="PRK12815.1"/>
    <property type="match status" value="1"/>
</dbReference>
<dbReference type="InterPro" id="IPR005483">
    <property type="entry name" value="CPSase_dom"/>
</dbReference>
<keyword evidence="7 20" id="KW-0028">Amino-acid biosynthesis</keyword>
<dbReference type="PROSITE" id="PS51257">
    <property type="entry name" value="PROKAR_LIPOPROTEIN"/>
    <property type="match status" value="1"/>
</dbReference>
<dbReference type="GO" id="GO:0005524">
    <property type="term" value="F:ATP binding"/>
    <property type="evidence" value="ECO:0007669"/>
    <property type="project" value="UniProtKB-UniRule"/>
</dbReference>
<dbReference type="InterPro" id="IPR036897">
    <property type="entry name" value="CarbamoylP_synth_lsu_oligo_sf"/>
</dbReference>
<dbReference type="PANTHER" id="PTHR11405:SF53">
    <property type="entry name" value="CARBAMOYL-PHOSPHATE SYNTHASE [AMMONIA], MITOCHONDRIAL"/>
    <property type="match status" value="1"/>
</dbReference>
<dbReference type="Pfam" id="PF02786">
    <property type="entry name" value="CPSase_L_D2"/>
    <property type="match status" value="2"/>
</dbReference>
<dbReference type="RefSeq" id="WP_332866988.1">
    <property type="nucleotide sequence ID" value="NZ_JBAFSM010000050.1"/>
</dbReference>
<name>A0AAW9QWB6_9CHRO</name>
<feature type="binding site" evidence="20">
    <location>
        <position position="768"/>
    </location>
    <ligand>
        <name>ATP</name>
        <dbReference type="ChEBI" id="CHEBI:30616"/>
        <label>2</label>
    </ligand>
</feature>
<dbReference type="GO" id="GO:0004088">
    <property type="term" value="F:carbamoyl-phosphate synthase (glutamine-hydrolyzing) activity"/>
    <property type="evidence" value="ECO:0007669"/>
    <property type="project" value="UniProtKB-UniRule"/>
</dbReference>
<feature type="binding site" evidence="20">
    <location>
        <position position="211"/>
    </location>
    <ligand>
        <name>ATP</name>
        <dbReference type="ChEBI" id="CHEBI:30616"/>
        <label>1</label>
    </ligand>
</feature>
<evidence type="ECO:0000256" key="16">
    <source>
        <dbReference type="ARBA" id="ARBA00047359"/>
    </source>
</evidence>
<protein>
    <recommendedName>
        <fullName evidence="20">Carbamoyl phosphate synthase large chain</fullName>
        <ecNumber evidence="20">6.3.4.16</ecNumber>
        <ecNumber evidence="20">6.3.5.5</ecNumber>
    </recommendedName>
    <alternativeName>
        <fullName evidence="20">Carbamoyl phosphate synthetase ammonia chain</fullName>
    </alternativeName>
</protein>
<keyword evidence="10 20" id="KW-0547">Nucleotide-binding</keyword>
<dbReference type="FunFam" id="3.40.50.1380:FF:000013">
    <property type="entry name" value="Carbamoyl-phosphate synthase large chain"/>
    <property type="match status" value="1"/>
</dbReference>
<dbReference type="PROSITE" id="PS50975">
    <property type="entry name" value="ATP_GRASP"/>
    <property type="match status" value="2"/>
</dbReference>
<comment type="caution">
    <text evidence="20">Lacks conserved residue(s) required for the propagation of feature annotation.</text>
</comment>
<dbReference type="GO" id="GO:0046872">
    <property type="term" value="F:metal ion binding"/>
    <property type="evidence" value="ECO:0007669"/>
    <property type="project" value="UniProtKB-KW"/>
</dbReference>
<feature type="binding site" evidence="20">
    <location>
        <position position="302"/>
    </location>
    <ligand>
        <name>Mg(2+)</name>
        <dbReference type="ChEBI" id="CHEBI:18420"/>
        <label>2</label>
    </ligand>
</feature>
<keyword evidence="24" id="KW-1185">Reference proteome</keyword>
<evidence type="ECO:0000256" key="19">
    <source>
        <dbReference type="ARBA" id="ARBA00062056"/>
    </source>
</evidence>
<feature type="binding site" evidence="20">
    <location>
        <position position="300"/>
    </location>
    <ligand>
        <name>Mg(2+)</name>
        <dbReference type="ChEBI" id="CHEBI:18420"/>
        <label>1</label>
    </ligand>
</feature>
<keyword evidence="9 20" id="KW-0677">Repeat</keyword>
<feature type="binding site" evidence="20">
    <location>
        <position position="300"/>
    </location>
    <ligand>
        <name>Mg(2+)</name>
        <dbReference type="ChEBI" id="CHEBI:18420"/>
        <label>2</label>
    </ligand>
</feature>
<dbReference type="FunFam" id="1.10.1030.10:FF:000002">
    <property type="entry name" value="Carbamoyl-phosphate synthase large chain"/>
    <property type="match status" value="1"/>
</dbReference>
<dbReference type="Pfam" id="PF02787">
    <property type="entry name" value="CPSase_L_D3"/>
    <property type="match status" value="1"/>
</dbReference>
<dbReference type="EMBL" id="JBAFSM010000050">
    <property type="protein sequence ID" value="MEG3439504.1"/>
    <property type="molecule type" value="Genomic_DNA"/>
</dbReference>
<accession>A0AAW9QWB6</accession>
<feature type="binding site" evidence="20">
    <location>
        <position position="209"/>
    </location>
    <ligand>
        <name>ATP</name>
        <dbReference type="ChEBI" id="CHEBI:30616"/>
        <label>1</label>
    </ligand>
</feature>
<feature type="binding site" evidence="20">
    <location>
        <position position="300"/>
    </location>
    <ligand>
        <name>Mn(2+)</name>
        <dbReference type="ChEBI" id="CHEBI:29035"/>
        <label>2</label>
    </ligand>
</feature>
<dbReference type="GO" id="GO:0006541">
    <property type="term" value="P:glutamine metabolic process"/>
    <property type="evidence" value="ECO:0007669"/>
    <property type="project" value="TreeGrafter"/>
</dbReference>
<feature type="binding site" evidence="20">
    <location>
        <position position="849"/>
    </location>
    <ligand>
        <name>Mg(2+)</name>
        <dbReference type="ChEBI" id="CHEBI:18420"/>
        <label>4</label>
    </ligand>
</feature>
<dbReference type="InterPro" id="IPR011607">
    <property type="entry name" value="MGS-like_dom"/>
</dbReference>
<dbReference type="InterPro" id="IPR005480">
    <property type="entry name" value="CPSase_lsu_oligo"/>
</dbReference>
<dbReference type="InterPro" id="IPR011761">
    <property type="entry name" value="ATP-grasp"/>
</dbReference>
<feature type="domain" description="ATP-grasp" evidence="21">
    <location>
        <begin position="133"/>
        <end position="329"/>
    </location>
</feature>
<dbReference type="GO" id="GO:0006526">
    <property type="term" value="P:L-arginine biosynthetic process"/>
    <property type="evidence" value="ECO:0007669"/>
    <property type="project" value="UniProtKB-UniRule"/>
</dbReference>
<comment type="function">
    <text evidence="18 20">Large subunit of the glutamine-dependent carbamoyl phosphate synthetase (CPSase). CPSase catalyzes the formation of carbamoyl phosphate from the ammonia moiety of glutamine, carbonate, and phosphate donated by ATP, constituting the first step of 2 biosynthetic pathways, one leading to arginine and/or urea and the other to pyrimidine nucleotides. The large subunit (synthetase) binds the substrates ammonia (free or transferred from glutamine from the small subunit), hydrogencarbonate and ATP and carries out an ATP-coupled ligase reaction, activating hydrogencarbonate by forming carboxy phosphate which reacts with ammonia to form carbamoyl phosphate.</text>
</comment>
<dbReference type="GO" id="GO:0044205">
    <property type="term" value="P:'de novo' UMP biosynthetic process"/>
    <property type="evidence" value="ECO:0007669"/>
    <property type="project" value="UniProtKB-UniRule"/>
</dbReference>
<comment type="similarity">
    <text evidence="4 20">Belongs to the CarB family.</text>
</comment>
<evidence type="ECO:0000256" key="2">
    <source>
        <dbReference type="ARBA" id="ARBA00004812"/>
    </source>
</evidence>
<dbReference type="SUPFAM" id="SSF52335">
    <property type="entry name" value="Methylglyoxal synthase-like"/>
    <property type="match status" value="1"/>
</dbReference>
<comment type="subunit">
    <text evidence="19 20">Composed of two chains; the small (or glutamine) chain promotes the hydrolysis of glutamine to ammonia, which is used by the large (or ammonia) chain to synthesize carbamoyl phosphate. Tetramer of heterodimers (alpha,beta)4.</text>
</comment>
<keyword evidence="11 20" id="KW-0067">ATP-binding</keyword>
<dbReference type="SMART" id="SM01096">
    <property type="entry name" value="CPSase_L_D3"/>
    <property type="match status" value="1"/>
</dbReference>
<dbReference type="PROSITE" id="PS51855">
    <property type="entry name" value="MGS"/>
    <property type="match status" value="1"/>
</dbReference>
<evidence type="ECO:0000256" key="4">
    <source>
        <dbReference type="ARBA" id="ARBA00009799"/>
    </source>
</evidence>
<evidence type="ECO:0000256" key="15">
    <source>
        <dbReference type="ARBA" id="ARBA00044031"/>
    </source>
</evidence>
<evidence type="ECO:0000256" key="12">
    <source>
        <dbReference type="ARBA" id="ARBA00022842"/>
    </source>
</evidence>
<dbReference type="FunFam" id="3.30.470.20:FF:000007">
    <property type="entry name" value="Carbamoyl-phosphate synthase large chain"/>
    <property type="match status" value="1"/>
</dbReference>
<dbReference type="HAMAP" id="MF_01210_B">
    <property type="entry name" value="CPSase_L_chain_B"/>
    <property type="match status" value="1"/>
</dbReference>
<feature type="domain" description="ATP-grasp" evidence="21">
    <location>
        <begin position="686"/>
        <end position="878"/>
    </location>
</feature>
<keyword evidence="6 20" id="KW-0436">Ligase</keyword>
<dbReference type="FunFam" id="3.40.50.20:FF:000001">
    <property type="entry name" value="Carbamoyl-phosphate synthase large chain"/>
    <property type="match status" value="1"/>
</dbReference>
<comment type="cofactor">
    <cofactor evidence="1">
        <name>Mn(2+)</name>
        <dbReference type="ChEBI" id="CHEBI:29035"/>
    </cofactor>
</comment>
<dbReference type="HAMAP" id="MF_01210_A">
    <property type="entry name" value="CPSase_L_chain_A"/>
    <property type="match status" value="1"/>
</dbReference>
<feature type="region of interest" description="Oligomerization domain" evidence="20">
    <location>
        <begin position="404"/>
        <end position="553"/>
    </location>
</feature>
<evidence type="ECO:0000256" key="8">
    <source>
        <dbReference type="ARBA" id="ARBA00022723"/>
    </source>
</evidence>
<evidence type="ECO:0000256" key="7">
    <source>
        <dbReference type="ARBA" id="ARBA00022605"/>
    </source>
</evidence>
<feature type="binding site" evidence="20">
    <location>
        <position position="796"/>
    </location>
    <ligand>
        <name>ATP</name>
        <dbReference type="ChEBI" id="CHEBI:30616"/>
        <label>2</label>
    </ligand>
</feature>
<evidence type="ECO:0000256" key="3">
    <source>
        <dbReference type="ARBA" id="ARBA00005077"/>
    </source>
</evidence>
<evidence type="ECO:0000259" key="22">
    <source>
        <dbReference type="PROSITE" id="PS51855"/>
    </source>
</evidence>
<dbReference type="PROSITE" id="PS00867">
    <property type="entry name" value="CPSASE_2"/>
    <property type="match status" value="2"/>
</dbReference>
<feature type="binding site" evidence="20">
    <location>
        <position position="300"/>
    </location>
    <ligand>
        <name>Mn(2+)</name>
        <dbReference type="ChEBI" id="CHEBI:29035"/>
        <label>1</label>
    </ligand>
</feature>
<comment type="catalytic activity">
    <reaction evidence="16 20">
        <text>hydrogencarbonate + NH4(+) + 2 ATP = carbamoyl phosphate + 2 ADP + phosphate + 2 H(+)</text>
        <dbReference type="Rhea" id="RHEA:18029"/>
        <dbReference type="ChEBI" id="CHEBI:15378"/>
        <dbReference type="ChEBI" id="CHEBI:17544"/>
        <dbReference type="ChEBI" id="CHEBI:28938"/>
        <dbReference type="ChEBI" id="CHEBI:30616"/>
        <dbReference type="ChEBI" id="CHEBI:43474"/>
        <dbReference type="ChEBI" id="CHEBI:58228"/>
        <dbReference type="ChEBI" id="CHEBI:456216"/>
        <dbReference type="EC" id="6.3.4.16"/>
    </reaction>
</comment>
<keyword evidence="5 20" id="KW-0055">Arginine biosynthesis</keyword>
<comment type="caution">
    <text evidence="23">The sequence shown here is derived from an EMBL/GenBank/DDBJ whole genome shotgun (WGS) entry which is preliminary data.</text>
</comment>
<feature type="binding site" evidence="20">
    <location>
        <position position="243"/>
    </location>
    <ligand>
        <name>ATP</name>
        <dbReference type="ChEBI" id="CHEBI:30616"/>
        <label>1</label>
    </ligand>
</feature>
<dbReference type="InterPro" id="IPR005479">
    <property type="entry name" value="CPAse_ATP-bd"/>
</dbReference>
<feature type="binding site" evidence="20">
    <location>
        <position position="176"/>
    </location>
    <ligand>
        <name>ATP</name>
        <dbReference type="ChEBI" id="CHEBI:30616"/>
        <label>1</label>
    </ligand>
</feature>
<dbReference type="InterPro" id="IPR033937">
    <property type="entry name" value="MGS_CPS_CarB"/>
</dbReference>
<comment type="pathway">
    <text evidence="3 20">Amino-acid biosynthesis; L-arginine biosynthesis; carbamoyl phosphate from bicarbonate: step 1/1.</text>
</comment>
<dbReference type="GO" id="GO:0005737">
    <property type="term" value="C:cytoplasm"/>
    <property type="evidence" value="ECO:0007669"/>
    <property type="project" value="TreeGrafter"/>
</dbReference>
<feature type="binding site" evidence="20">
    <location>
        <position position="177"/>
    </location>
    <ligand>
        <name>ATP</name>
        <dbReference type="ChEBI" id="CHEBI:30616"/>
        <label>1</label>
    </ligand>
</feature>
<dbReference type="CDD" id="cd01424">
    <property type="entry name" value="MGS_CPS_II"/>
    <property type="match status" value="1"/>
</dbReference>
<feature type="binding site" evidence="20">
    <location>
        <position position="129"/>
    </location>
    <ligand>
        <name>ATP</name>
        <dbReference type="ChEBI" id="CHEBI:30616"/>
        <label>1</label>
    </ligand>
</feature>
<feature type="binding site" evidence="20">
    <location>
        <position position="242"/>
    </location>
    <ligand>
        <name>ATP</name>
        <dbReference type="ChEBI" id="CHEBI:30616"/>
        <label>1</label>
    </ligand>
</feature>
<dbReference type="FunFam" id="3.40.50.20:FF:000003">
    <property type="entry name" value="Carbamoyl-phosphate synthase large chain"/>
    <property type="match status" value="1"/>
</dbReference>
<feature type="region of interest" description="Allosteric domain" evidence="20">
    <location>
        <begin position="945"/>
        <end position="1081"/>
    </location>
</feature>
<sequence>MPRRDDLQKILILGAGPIVIGQACEFDYSGTQACKALREEGYEVVLVNSNPASIMTDPEMADRTYIEPITPEIVEKVIAKERPDALLPTMGGQTALNTAVALAKSGALERYNVELIGAKLPAIEKAEDRELFKEAMNKIGVPVCPSGIANNIEEAKAIAHEIGNYPLIIRPAFTLGGTGGGIAYNQEEFEEMAQYGLDCSPTSQILVEKSLIGWKEYELEVMRDLADNVVIICSIENFDPMGVHTGDSITVAPAQTLTDKEYQRLRDYSKAIIREIGVETGGSNIQFSVNPVNGDVIVIEMNPRVSRSSALASKATGFPIAKFAAKLAVGYTLDEIPNDITKKTPASFEPTIDYVVTKIPRFAFEKFPGTEPILTTQMKSVGEAMAIGRTFQESFQKALRSLETGRFGFGCDRKDTVPSLSQLTAQLRNPNPDRVYSIYHAFKMGMTAEEIHELTGIDIWFLDKLADLIETEKFLKRTALPNLTKEDFLAVKQQGFSDRQIAHATGTTEDEVRARRKEFGVIPIYKMVDTCAAEFEAFTPYYYSTYETLESEVLPSDKRKVMILGGGPNRIGQGIEFDYCCCHAAFSLSDAGFETIMVNSNPETVSTDYDTSDRLYFEPLTKEDVLNIIETEQPEGIIIQFGGQTPLKLAVPLQKYLESPDCPVKTKIWGTSPDSIDAAEDRERFEKILRDLDIRQPANGIARSFQEALAVAKRVGYPVVVRPSYVLGGRAMEIVYSDSELERYMTYAVQIEPDHPILIDKFLENAIEVDVDALSDPTGRVVIGGLMEHIEQAGVHSGDSACSIPHTSLPESVLTKIRQWTVELAKALKVVGLMNIQYAVQGETVYILEANPRASRTVPYVSKATGVPLAKIASLVMSGKTLEDLGVTTEAIPRHIAVKEAVLPFQKFPGADTLLGPEMRSTGEVMGIDSDFGKAFAKAEIGAGVLLATEGTVFISMSDREKTSIVPVVKDLQSLGFRVVATSGTRKVLLENGIENVDLVLKIHEGRPNVVDWIKNDQIQFIINTPSGEESQTDGQKIRRTALDYKLPIITTIAGARATVAALRSLQSEPLEVKALQDYLV</sequence>
<evidence type="ECO:0000256" key="10">
    <source>
        <dbReference type="ARBA" id="ARBA00022741"/>
    </source>
</evidence>
<dbReference type="InterPro" id="IPR036914">
    <property type="entry name" value="MGS-like_dom_sf"/>
</dbReference>
<evidence type="ECO:0000256" key="14">
    <source>
        <dbReference type="ARBA" id="ARBA00023211"/>
    </source>
</evidence>
<evidence type="ECO:0000259" key="21">
    <source>
        <dbReference type="PROSITE" id="PS50975"/>
    </source>
</evidence>
<dbReference type="PRINTS" id="PR00098">
    <property type="entry name" value="CPSASE"/>
</dbReference>
<feature type="binding site" evidence="20">
    <location>
        <position position="851"/>
    </location>
    <ligand>
        <name>Mn(2+)</name>
        <dbReference type="ChEBI" id="CHEBI:29035"/>
        <label>4</label>
    </ligand>
</feature>
<feature type="binding site" evidence="20">
    <location>
        <position position="794"/>
    </location>
    <ligand>
        <name>ATP</name>
        <dbReference type="ChEBI" id="CHEBI:30616"/>
        <label>2</label>
    </ligand>
</feature>
<keyword evidence="8" id="KW-0479">Metal-binding</keyword>
<dbReference type="AlphaFoldDB" id="A0AAW9QWB6"/>
<evidence type="ECO:0000256" key="5">
    <source>
        <dbReference type="ARBA" id="ARBA00022571"/>
    </source>
</evidence>
<feature type="binding site" evidence="20">
    <location>
        <position position="849"/>
    </location>
    <ligand>
        <name>Mn(2+)</name>
        <dbReference type="ChEBI" id="CHEBI:29035"/>
        <label>4</label>
    </ligand>
</feature>
<dbReference type="EC" id="6.3.4.16" evidence="20"/>
<evidence type="ECO:0000256" key="20">
    <source>
        <dbReference type="HAMAP-Rule" id="MF_01210"/>
    </source>
</evidence>
<dbReference type="SUPFAM" id="SSF56059">
    <property type="entry name" value="Glutathione synthetase ATP-binding domain-like"/>
    <property type="match status" value="2"/>
</dbReference>
<feature type="region of interest" description="Carboxyphosphate synthetic domain" evidence="20">
    <location>
        <begin position="1"/>
        <end position="403"/>
    </location>
</feature>
<keyword evidence="14" id="KW-0464">Manganese</keyword>
<dbReference type="Gene3D" id="3.30.470.20">
    <property type="entry name" value="ATP-grasp fold, B domain"/>
    <property type="match status" value="2"/>
</dbReference>
<dbReference type="GO" id="GO:0004087">
    <property type="term" value="F:carbamoyl-phosphate synthase (ammonia) activity"/>
    <property type="evidence" value="ECO:0007669"/>
    <property type="project" value="UniProtKB-EC"/>
</dbReference>
<evidence type="ECO:0000256" key="17">
    <source>
        <dbReference type="ARBA" id="ARBA00048816"/>
    </source>
</evidence>
<feature type="binding site" evidence="20">
    <location>
        <position position="837"/>
    </location>
    <ligand>
        <name>Mg(2+)</name>
        <dbReference type="ChEBI" id="CHEBI:18420"/>
        <label>3</label>
    </ligand>
</feature>
<comment type="subunit">
    <text evidence="15">Heterodimer composed of 2 chains; the small (or glutamine) chain promotes the hydrolysis of glutamine to ammonia, which is used by the large (or ammonia) chain to synthesize carbamoyl phosphate.</text>
</comment>
<evidence type="ECO:0000256" key="11">
    <source>
        <dbReference type="ARBA" id="ARBA00022840"/>
    </source>
</evidence>
<feature type="binding site" evidence="20">
    <location>
        <position position="300"/>
    </location>
    <ligand>
        <name>ATP</name>
        <dbReference type="ChEBI" id="CHEBI:30616"/>
        <label>1</label>
    </ligand>
</feature>
<feature type="binding site" evidence="20">
    <location>
        <position position="851"/>
    </location>
    <ligand>
        <name>Mg(2+)</name>
        <dbReference type="ChEBI" id="CHEBI:18420"/>
        <label>4</label>
    </ligand>
</feature>
<feature type="binding site" evidence="20">
    <location>
        <position position="302"/>
    </location>
    <ligand>
        <name>Mn(2+)</name>
        <dbReference type="ChEBI" id="CHEBI:29035"/>
        <label>2</label>
    </ligand>
</feature>
<dbReference type="NCBIfam" id="NF003671">
    <property type="entry name" value="PRK05294.1"/>
    <property type="match status" value="1"/>
</dbReference>
<feature type="binding site" evidence="20">
    <location>
        <position position="216"/>
    </location>
    <ligand>
        <name>ATP</name>
        <dbReference type="ChEBI" id="CHEBI:30616"/>
        <label>1</label>
    </ligand>
</feature>
<dbReference type="FunFam" id="3.30.470.20:FF:000013">
    <property type="entry name" value="Carbamoyl-phosphate synthase large chain"/>
    <property type="match status" value="1"/>
</dbReference>
<dbReference type="EC" id="6.3.5.5" evidence="20"/>
<feature type="binding site" evidence="20">
    <location>
        <position position="837"/>
    </location>
    <ligand>
        <name>Mn(2+)</name>
        <dbReference type="ChEBI" id="CHEBI:29035"/>
        <label>3</label>
    </ligand>
</feature>
<evidence type="ECO:0000256" key="6">
    <source>
        <dbReference type="ARBA" id="ARBA00022598"/>
    </source>
</evidence>
<evidence type="ECO:0000313" key="24">
    <source>
        <dbReference type="Proteomes" id="UP001328733"/>
    </source>
</evidence>
<feature type="domain" description="MGS-like" evidence="22">
    <location>
        <begin position="945"/>
        <end position="1081"/>
    </location>
</feature>
<feature type="binding site" evidence="20">
    <location>
        <position position="837"/>
    </location>
    <ligand>
        <name>ATP</name>
        <dbReference type="ChEBI" id="CHEBI:30616"/>
        <label>2</label>
    </ligand>
</feature>
<comment type="domain">
    <text evidence="20">The large subunit is composed of 2 ATP-grasp domains that are involved in binding the 2 ATP molecules needed for carbamoyl phosphate synthesis. The N-terminal ATP-grasp domain (referred to as the carboxyphosphate synthetic component) catalyzes the ATP-dependent phosphorylation of hydrogencarbonate to carboxyphosphate and the subsequent nucleophilic attack by ammonia to form a carbamate intermediate. The C-terminal ATP-grasp domain (referred to as the carbamoyl phosphate synthetic component) then catalyzes the phosphorylation of carbamate with the second ATP to form the end product carbamoyl phosphate. The reactive and unstable enzyme intermediates are sequentially channeled from one active site to the next through the interior of the protein over a distance of at least 96 A.</text>
</comment>
<dbReference type="InterPro" id="IPR006275">
    <property type="entry name" value="CPSase_lsu"/>
</dbReference>
<dbReference type="SUPFAM" id="SSF52440">
    <property type="entry name" value="PreATP-grasp domain"/>
    <property type="match status" value="2"/>
</dbReference>